<sequence length="141" mass="15952">MVKFSYVAINQKQYSTETNTSSICNYLQLQQQQTAIKTKQVPQFTNKLKFIQNNTNNTKEKVKLSLAGWYPKLLFGLVLVEFLSNLLLVCLTDNEHTPKSLTNVPQNCGECNCDATVCQHCVAYNRTGPVNLNETFLHDSS</sequence>
<evidence type="ECO:0000313" key="2">
    <source>
        <dbReference type="Proteomes" id="UP000037069"/>
    </source>
</evidence>
<dbReference type="AlphaFoldDB" id="A0A0L0C8D5"/>
<comment type="caution">
    <text evidence="1">The sequence shown here is derived from an EMBL/GenBank/DDBJ whole genome shotgun (WGS) entry which is preliminary data.</text>
</comment>
<dbReference type="EMBL" id="JRES01000866">
    <property type="protein sequence ID" value="KNC27669.1"/>
    <property type="molecule type" value="Genomic_DNA"/>
</dbReference>
<keyword evidence="2" id="KW-1185">Reference proteome</keyword>
<evidence type="ECO:0000313" key="1">
    <source>
        <dbReference type="EMBL" id="KNC27669.1"/>
    </source>
</evidence>
<organism evidence="1 2">
    <name type="scientific">Lucilia cuprina</name>
    <name type="common">Green bottle fly</name>
    <name type="synonym">Australian sheep blowfly</name>
    <dbReference type="NCBI Taxonomy" id="7375"/>
    <lineage>
        <taxon>Eukaryota</taxon>
        <taxon>Metazoa</taxon>
        <taxon>Ecdysozoa</taxon>
        <taxon>Arthropoda</taxon>
        <taxon>Hexapoda</taxon>
        <taxon>Insecta</taxon>
        <taxon>Pterygota</taxon>
        <taxon>Neoptera</taxon>
        <taxon>Endopterygota</taxon>
        <taxon>Diptera</taxon>
        <taxon>Brachycera</taxon>
        <taxon>Muscomorpha</taxon>
        <taxon>Oestroidea</taxon>
        <taxon>Calliphoridae</taxon>
        <taxon>Luciliinae</taxon>
        <taxon>Lucilia</taxon>
    </lineage>
</organism>
<reference evidence="1 2" key="1">
    <citation type="journal article" date="2015" name="Nat. Commun.">
        <title>Lucilia cuprina genome unlocks parasitic fly biology to underpin future interventions.</title>
        <authorList>
            <person name="Anstead C.A."/>
            <person name="Korhonen P.K."/>
            <person name="Young N.D."/>
            <person name="Hall R.S."/>
            <person name="Jex A.R."/>
            <person name="Murali S.C."/>
            <person name="Hughes D.S."/>
            <person name="Lee S.F."/>
            <person name="Perry T."/>
            <person name="Stroehlein A.J."/>
            <person name="Ansell B.R."/>
            <person name="Breugelmans B."/>
            <person name="Hofmann A."/>
            <person name="Qu J."/>
            <person name="Dugan S."/>
            <person name="Lee S.L."/>
            <person name="Chao H."/>
            <person name="Dinh H."/>
            <person name="Han Y."/>
            <person name="Doddapaneni H.V."/>
            <person name="Worley K.C."/>
            <person name="Muzny D.M."/>
            <person name="Ioannidis P."/>
            <person name="Waterhouse R.M."/>
            <person name="Zdobnov E.M."/>
            <person name="James P.J."/>
            <person name="Bagnall N.H."/>
            <person name="Kotze A.C."/>
            <person name="Gibbs R.A."/>
            <person name="Richards S."/>
            <person name="Batterham P."/>
            <person name="Gasser R.B."/>
        </authorList>
    </citation>
    <scope>NUCLEOTIDE SEQUENCE [LARGE SCALE GENOMIC DNA]</scope>
    <source>
        <strain evidence="1 2">LS</strain>
        <tissue evidence="1">Full body</tissue>
    </source>
</reference>
<name>A0A0L0C8D5_LUCCU</name>
<accession>A0A0L0C8D5</accession>
<dbReference type="Proteomes" id="UP000037069">
    <property type="component" value="Unassembled WGS sequence"/>
</dbReference>
<protein>
    <submittedName>
        <fullName evidence="1">Uncharacterized protein</fullName>
    </submittedName>
</protein>
<proteinExistence type="predicted"/>
<gene>
    <name evidence="1" type="ORF">FF38_10205</name>
</gene>